<name>A0A9D9I686_9BACT</name>
<dbReference type="EMBL" id="JADIMH010000015">
    <property type="protein sequence ID" value="MBO8466688.1"/>
    <property type="molecule type" value="Genomic_DNA"/>
</dbReference>
<protein>
    <recommendedName>
        <fullName evidence="4">Transmembrane protein</fullName>
    </recommendedName>
</protein>
<keyword evidence="1" id="KW-0472">Membrane</keyword>
<evidence type="ECO:0000256" key="1">
    <source>
        <dbReference type="SAM" id="Phobius"/>
    </source>
</evidence>
<reference evidence="2" key="1">
    <citation type="submission" date="2020-10" db="EMBL/GenBank/DDBJ databases">
        <authorList>
            <person name="Gilroy R."/>
        </authorList>
    </citation>
    <scope>NUCLEOTIDE SEQUENCE</scope>
    <source>
        <strain evidence="2">B1-15692</strain>
    </source>
</reference>
<reference evidence="2" key="2">
    <citation type="journal article" date="2021" name="PeerJ">
        <title>Extensive microbial diversity within the chicken gut microbiome revealed by metagenomics and culture.</title>
        <authorList>
            <person name="Gilroy R."/>
            <person name="Ravi A."/>
            <person name="Getino M."/>
            <person name="Pursley I."/>
            <person name="Horton D.L."/>
            <person name="Alikhan N.F."/>
            <person name="Baker D."/>
            <person name="Gharbi K."/>
            <person name="Hall N."/>
            <person name="Watson M."/>
            <person name="Adriaenssens E.M."/>
            <person name="Foster-Nyarko E."/>
            <person name="Jarju S."/>
            <person name="Secka A."/>
            <person name="Antonio M."/>
            <person name="Oren A."/>
            <person name="Chaudhuri R.R."/>
            <person name="La Ragione R."/>
            <person name="Hildebrand F."/>
            <person name="Pallen M.J."/>
        </authorList>
    </citation>
    <scope>NUCLEOTIDE SEQUENCE</scope>
    <source>
        <strain evidence="2">B1-15692</strain>
    </source>
</reference>
<feature type="transmembrane region" description="Helical" evidence="1">
    <location>
        <begin position="104"/>
        <end position="125"/>
    </location>
</feature>
<evidence type="ECO:0000313" key="3">
    <source>
        <dbReference type="Proteomes" id="UP000823660"/>
    </source>
</evidence>
<accession>A0A9D9I686</accession>
<sequence>MDQKKTRITYIISTAIYAVLFLFGTGVIYYSNYVDTDKLTLTGQTIYWMVMMTGPLGIAYNIKSMKGSTSKTKKISLGVQIFVLVCCAFWIANIYFLYGEKPDVLSQVFIWLFTVGAVNRLIGLLTGRQK</sequence>
<keyword evidence="1" id="KW-0812">Transmembrane</keyword>
<feature type="transmembrane region" description="Helical" evidence="1">
    <location>
        <begin position="45"/>
        <end position="63"/>
    </location>
</feature>
<gene>
    <name evidence="2" type="ORF">IAB99_02860</name>
</gene>
<dbReference type="AlphaFoldDB" id="A0A9D9I686"/>
<organism evidence="2 3">
    <name type="scientific">Candidatus Cryptobacteroides faecipullorum</name>
    <dbReference type="NCBI Taxonomy" id="2840764"/>
    <lineage>
        <taxon>Bacteria</taxon>
        <taxon>Pseudomonadati</taxon>
        <taxon>Bacteroidota</taxon>
        <taxon>Bacteroidia</taxon>
        <taxon>Bacteroidales</taxon>
        <taxon>Candidatus Cryptobacteroides</taxon>
    </lineage>
</organism>
<dbReference type="Proteomes" id="UP000823660">
    <property type="component" value="Unassembled WGS sequence"/>
</dbReference>
<evidence type="ECO:0008006" key="4">
    <source>
        <dbReference type="Google" id="ProtNLM"/>
    </source>
</evidence>
<feature type="transmembrane region" description="Helical" evidence="1">
    <location>
        <begin position="75"/>
        <end position="98"/>
    </location>
</feature>
<comment type="caution">
    <text evidence="2">The sequence shown here is derived from an EMBL/GenBank/DDBJ whole genome shotgun (WGS) entry which is preliminary data.</text>
</comment>
<proteinExistence type="predicted"/>
<keyword evidence="1" id="KW-1133">Transmembrane helix</keyword>
<feature type="transmembrane region" description="Helical" evidence="1">
    <location>
        <begin position="7"/>
        <end position="30"/>
    </location>
</feature>
<evidence type="ECO:0000313" key="2">
    <source>
        <dbReference type="EMBL" id="MBO8466688.1"/>
    </source>
</evidence>